<dbReference type="PANTHER" id="PTHR47432:SF1">
    <property type="entry name" value="CELL WALL ASSEMBLY REGULATOR SMI1"/>
    <property type="match status" value="1"/>
</dbReference>
<feature type="compositionally biased region" description="Polar residues" evidence="1">
    <location>
        <begin position="433"/>
        <end position="449"/>
    </location>
</feature>
<dbReference type="PIRSF" id="PIRSF017023">
    <property type="entry name" value="KNR4"/>
    <property type="match status" value="1"/>
</dbReference>
<proteinExistence type="predicted"/>
<evidence type="ECO:0000256" key="1">
    <source>
        <dbReference type="SAM" id="MobiDB-lite"/>
    </source>
</evidence>
<dbReference type="SMART" id="SM00860">
    <property type="entry name" value="SMI1_KNR4"/>
    <property type="match status" value="1"/>
</dbReference>
<dbReference type="GeneID" id="73470196"/>
<dbReference type="InterPro" id="IPR018958">
    <property type="entry name" value="Knr4/Smi1-like_dom"/>
</dbReference>
<feature type="region of interest" description="Disordered" evidence="1">
    <location>
        <begin position="199"/>
        <end position="238"/>
    </location>
</feature>
<dbReference type="InterPro" id="IPR051873">
    <property type="entry name" value="KNR4/SMI1_regulator"/>
</dbReference>
<keyword evidence="4" id="KW-1185">Reference proteome</keyword>
<sequence>MMKLKEKIEEFIYLLSTDDKYSEYDSRKSFNRVNKPDMENLLQYSSSQNGEDTAHQDNSRNTLEGVHEVKLAWRHIKQWLIKFAPDVNSSLQSKCTNSDIRDFQDDLRIELPNCVVEFFKLTDGQSNFSNINIEAGGLFFGLKLMSLDEIMIMTENWRKVSRVLNSEISQIKQTTNFHELSKLPMPHLNTNQYRKKFTGSEESLSRTSLEITPSRTSSASSYSSETSSSSSQFHIPRQRSIPPGTIHETFAHPMWIPIVTDEVGNYIGIDLSPPPDGSGTYGQVILFGREFDFKYKIADNWGDFLLIFANDLESGNWDIKENRKNNDGDLFIGNEGELVFMDKATKTEIPYLEVLKRRSLKKWMASLESSDNEEHNHIVEELKIAETSILSLDGSYGAVDRFISDNLALIDSVNSHNMAQQYPPLPPPGPQQTYRRTASQRKSPLSQVVTAEMSEESSENTLQELDITS</sequence>
<dbReference type="Pfam" id="PF09346">
    <property type="entry name" value="SMI1_KNR4"/>
    <property type="match status" value="1"/>
</dbReference>
<dbReference type="OrthoDB" id="2305498at2759"/>
<organism evidence="3 4">
    <name type="scientific">[Candida] subhashii</name>
    <dbReference type="NCBI Taxonomy" id="561895"/>
    <lineage>
        <taxon>Eukaryota</taxon>
        <taxon>Fungi</taxon>
        <taxon>Dikarya</taxon>
        <taxon>Ascomycota</taxon>
        <taxon>Saccharomycotina</taxon>
        <taxon>Pichiomycetes</taxon>
        <taxon>Debaryomycetaceae</taxon>
        <taxon>Spathaspora</taxon>
    </lineage>
</organism>
<dbReference type="GO" id="GO:0070880">
    <property type="term" value="P:fungal-type cell wall beta-glucan biosynthetic process"/>
    <property type="evidence" value="ECO:0007669"/>
    <property type="project" value="TreeGrafter"/>
</dbReference>
<dbReference type="AlphaFoldDB" id="A0A8J5QM49"/>
<feature type="domain" description="Knr4/Smi1-like" evidence="2">
    <location>
        <begin position="94"/>
        <end position="307"/>
    </location>
</feature>
<comment type="caution">
    <text evidence="3">The sequence shown here is derived from an EMBL/GenBank/DDBJ whole genome shotgun (WGS) entry which is preliminary data.</text>
</comment>
<protein>
    <submittedName>
        <fullName evidence="3">SMI1</fullName>
    </submittedName>
</protein>
<feature type="region of interest" description="Disordered" evidence="1">
    <location>
        <begin position="418"/>
        <end position="469"/>
    </location>
</feature>
<dbReference type="PANTHER" id="PTHR47432">
    <property type="entry name" value="CELL WALL ASSEMBLY REGULATOR SMI1"/>
    <property type="match status" value="1"/>
</dbReference>
<feature type="compositionally biased region" description="Polar residues" evidence="1">
    <location>
        <begin position="459"/>
        <end position="469"/>
    </location>
</feature>
<name>A0A8J5QM49_9ASCO</name>
<evidence type="ECO:0000259" key="2">
    <source>
        <dbReference type="SMART" id="SM00860"/>
    </source>
</evidence>
<gene>
    <name evidence="3" type="ORF">J8A68_003396</name>
</gene>
<feature type="compositionally biased region" description="Low complexity" evidence="1">
    <location>
        <begin position="212"/>
        <end position="231"/>
    </location>
</feature>
<dbReference type="RefSeq" id="XP_049263319.1">
    <property type="nucleotide sequence ID" value="XM_049407248.1"/>
</dbReference>
<dbReference type="InterPro" id="IPR009203">
    <property type="entry name" value="Knr4/Smi1"/>
</dbReference>
<evidence type="ECO:0000313" key="4">
    <source>
        <dbReference type="Proteomes" id="UP000694255"/>
    </source>
</evidence>
<dbReference type="Proteomes" id="UP000694255">
    <property type="component" value="Unassembled WGS sequence"/>
</dbReference>
<feature type="compositionally biased region" description="Polar residues" evidence="1">
    <location>
        <begin position="200"/>
        <end position="211"/>
    </location>
</feature>
<dbReference type="GO" id="GO:0043332">
    <property type="term" value="C:mating projection tip"/>
    <property type="evidence" value="ECO:0007669"/>
    <property type="project" value="TreeGrafter"/>
</dbReference>
<dbReference type="EMBL" id="JAGSYN010000150">
    <property type="protein sequence ID" value="KAG7663086.1"/>
    <property type="molecule type" value="Genomic_DNA"/>
</dbReference>
<evidence type="ECO:0000313" key="3">
    <source>
        <dbReference type="EMBL" id="KAG7663086.1"/>
    </source>
</evidence>
<reference evidence="3 4" key="1">
    <citation type="journal article" date="2021" name="DNA Res.">
        <title>Genome analysis of Candida subhashii reveals its hybrid nature and dual mitochondrial genome conformations.</title>
        <authorList>
            <person name="Mixao V."/>
            <person name="Hegedusova E."/>
            <person name="Saus E."/>
            <person name="Pryszcz L.P."/>
            <person name="Cillingova A."/>
            <person name="Nosek J."/>
            <person name="Gabaldon T."/>
        </authorList>
    </citation>
    <scope>NUCLEOTIDE SEQUENCE [LARGE SCALE GENOMIC DNA]</scope>
    <source>
        <strain evidence="3 4">CBS 10753</strain>
    </source>
</reference>
<accession>A0A8J5QM49</accession>